<dbReference type="AlphaFoldDB" id="A0AA42WGK5"/>
<reference evidence="1" key="1">
    <citation type="submission" date="2022-09" db="EMBL/GenBank/DDBJ databases">
        <title>Intensive care unit water sources are persistently colonized with multi-drug resistant bacteria and are the site of extensive horizontal gene transfer of antibiotic resistance genes.</title>
        <authorList>
            <person name="Diorio-Toth L."/>
        </authorList>
    </citation>
    <scope>NUCLEOTIDE SEQUENCE</scope>
    <source>
        <strain evidence="1">GD03676</strain>
    </source>
</reference>
<gene>
    <name evidence="1" type="ORF">N5K24_23975</name>
</gene>
<dbReference type="RefSeq" id="WP_280028872.1">
    <property type="nucleotide sequence ID" value="NZ_JAOCKG010000013.1"/>
</dbReference>
<name>A0AA42WGK5_9BURK</name>
<dbReference type="EMBL" id="JAOCKG010000013">
    <property type="protein sequence ID" value="MDH2053482.1"/>
    <property type="molecule type" value="Genomic_DNA"/>
</dbReference>
<dbReference type="Proteomes" id="UP001161276">
    <property type="component" value="Unassembled WGS sequence"/>
</dbReference>
<organism evidence="1 2">
    <name type="scientific">Achromobacter marplatensis</name>
    <dbReference type="NCBI Taxonomy" id="470868"/>
    <lineage>
        <taxon>Bacteria</taxon>
        <taxon>Pseudomonadati</taxon>
        <taxon>Pseudomonadota</taxon>
        <taxon>Betaproteobacteria</taxon>
        <taxon>Burkholderiales</taxon>
        <taxon>Alcaligenaceae</taxon>
        <taxon>Achromobacter</taxon>
    </lineage>
</organism>
<dbReference type="Pfam" id="PF11340">
    <property type="entry name" value="DUF3142"/>
    <property type="match status" value="1"/>
</dbReference>
<protein>
    <submittedName>
        <fullName evidence="1">DUF3142 domain-containing protein</fullName>
    </submittedName>
</protein>
<evidence type="ECO:0000313" key="1">
    <source>
        <dbReference type="EMBL" id="MDH2053482.1"/>
    </source>
</evidence>
<evidence type="ECO:0000313" key="2">
    <source>
        <dbReference type="Proteomes" id="UP001161276"/>
    </source>
</evidence>
<comment type="caution">
    <text evidence="1">The sequence shown here is derived from an EMBL/GenBank/DDBJ whole genome shotgun (WGS) entry which is preliminary data.</text>
</comment>
<accession>A0AA42WGK5</accession>
<sequence>MLLRLRQALGLILNPAKAAVRRGAAIGFAALLLTLSACGKPPPDLSNDAYVWQRQWTPAVQEALSGGADAVQAWRVLIAEMSADGRWFDAAPDLNALAAARRPVVMVWRLDGRVDALNAEGTATRIAAARQAWRHAGITVAGVEIDYDCATSKLPAYRDFLAALKSRLGPDSALSITALPTWLNSPELDALLKVADESVLQVHAVLNPTQGLFDAKRAHAWLNAFADRTQKPWRVALPTYGSRVAWDEDGNVAAIESERPALQPGGRATELVVTPAAMAAFVDQIHQSRPRGLAGIVWFRLPTARDERAWSLATWRAVLLRQALQPKLHVGAQAIAGGGGTQDLVLSNTGNADGALPFIVRWNGVCRGADGINGYTLERDGAGLYLRRAQDGLLRAGGQRPIGWIRCETPPTTFHVQP</sequence>
<proteinExistence type="predicted"/>
<dbReference type="InterPro" id="IPR021488">
    <property type="entry name" value="DUF3142"/>
</dbReference>